<feature type="transmembrane region" description="Helical" evidence="1">
    <location>
        <begin position="12"/>
        <end position="28"/>
    </location>
</feature>
<keyword evidence="1" id="KW-1133">Transmembrane helix</keyword>
<accession>A0ABT3BP21</accession>
<dbReference type="Proteomes" id="UP001207252">
    <property type="component" value="Unassembled WGS sequence"/>
</dbReference>
<keyword evidence="1" id="KW-0812">Transmembrane</keyword>
<organism evidence="2 3">
    <name type="scientific">Ureaplasma zalophigenitalium</name>
    <dbReference type="NCBI Taxonomy" id="907723"/>
    <lineage>
        <taxon>Bacteria</taxon>
        <taxon>Bacillati</taxon>
        <taxon>Mycoplasmatota</taxon>
        <taxon>Mycoplasmoidales</taxon>
        <taxon>Mycoplasmoidaceae</taxon>
        <taxon>Ureaplasma</taxon>
    </lineage>
</organism>
<feature type="transmembrane region" description="Helical" evidence="1">
    <location>
        <begin position="57"/>
        <end position="75"/>
    </location>
</feature>
<evidence type="ECO:0000313" key="3">
    <source>
        <dbReference type="Proteomes" id="UP001207252"/>
    </source>
</evidence>
<proteinExistence type="predicted"/>
<sequence length="379" mass="44667">MHHIYLRKTYQHHYFLYWSILLISVISSVYTKTYYILSLNAGVFAFFIYYRFNYKLIMLYVLSGIVIGLCTHYLASTFTYQRWMNLVNEYNQQSLKNKIVNLVNKNIKDEQTLVFCKLLVFNIKTPNVFLDSLYNLNVAHLFVVSGLHLSLTHRLIQKIHHRQINQTLQTLYFSLIVFYAYLLDFNPGILRVIINGFINFVYKYFCTKNKLTPLNKLGLNCCINIILCLTHATSYTLYFSYGVLLIWHTCQLWLNPKEKLFNFLCLNFLTFVGSSLIAGTIIPRINSLGLIYAQVFALPILCLHQILCWLVFIPHAWIFFYHVIQVIYSSIYYINQIDTLIIFIEQAQTSFKILTITFFIFFVIMAKKQKKSSFLPNKA</sequence>
<keyword evidence="3" id="KW-1185">Reference proteome</keyword>
<keyword evidence="1" id="KW-0472">Membrane</keyword>
<feature type="transmembrane region" description="Helical" evidence="1">
    <location>
        <begin position="318"/>
        <end position="335"/>
    </location>
</feature>
<evidence type="ECO:0000313" key="2">
    <source>
        <dbReference type="EMBL" id="MCV3753984.1"/>
    </source>
</evidence>
<feature type="transmembrane region" description="Helical" evidence="1">
    <location>
        <begin position="347"/>
        <end position="366"/>
    </location>
</feature>
<reference evidence="2 3" key="1">
    <citation type="journal article" date="2020" name="Int. J. Syst. Evol. Microbiol.">
        <title>Ureaplasma miroungigenitalium sp. nov. isolated from northern elephant seals (Mirounga angustirostris) and Ureaplasma zalophigenitalium sp. nov. isolated from California sea lions (Zalophus californianus).</title>
        <authorList>
            <person name="Volokhov D.V."/>
            <person name="Gulland F.M."/>
            <person name="Gao Y."/>
            <person name="Chizhikov V.E."/>
        </authorList>
    </citation>
    <scope>NUCLEOTIDE SEQUENCE [LARGE SCALE GENOMIC DNA]</scope>
    <source>
        <strain evidence="2 3">CSL7644-GEN</strain>
    </source>
</reference>
<protein>
    <recommendedName>
        <fullName evidence="4">ComEC/Rec2-related protein domain-containing protein</fullName>
    </recommendedName>
</protein>
<feature type="transmembrane region" description="Helical" evidence="1">
    <location>
        <begin position="289"/>
        <end position="312"/>
    </location>
</feature>
<feature type="transmembrane region" description="Helical" evidence="1">
    <location>
        <begin position="133"/>
        <end position="152"/>
    </location>
</feature>
<comment type="caution">
    <text evidence="2">The sequence shown here is derived from an EMBL/GenBank/DDBJ whole genome shotgun (WGS) entry which is preliminary data.</text>
</comment>
<name>A0ABT3BP21_9BACT</name>
<evidence type="ECO:0008006" key="4">
    <source>
        <dbReference type="Google" id="ProtNLM"/>
    </source>
</evidence>
<dbReference type="EMBL" id="JAOXHJ010000002">
    <property type="protein sequence ID" value="MCV3753984.1"/>
    <property type="molecule type" value="Genomic_DNA"/>
</dbReference>
<evidence type="ECO:0000256" key="1">
    <source>
        <dbReference type="SAM" id="Phobius"/>
    </source>
</evidence>
<gene>
    <name evidence="2" type="ORF">OF365_01205</name>
</gene>
<feature type="transmembrane region" description="Helical" evidence="1">
    <location>
        <begin position="217"/>
        <end position="241"/>
    </location>
</feature>
<feature type="transmembrane region" description="Helical" evidence="1">
    <location>
        <begin position="34"/>
        <end position="50"/>
    </location>
</feature>
<feature type="transmembrane region" description="Helical" evidence="1">
    <location>
        <begin position="261"/>
        <end position="282"/>
    </location>
</feature>